<evidence type="ECO:0000256" key="4">
    <source>
        <dbReference type="ARBA" id="ARBA00023015"/>
    </source>
</evidence>
<feature type="region of interest" description="Disordered" evidence="9">
    <location>
        <begin position="42"/>
        <end position="62"/>
    </location>
</feature>
<dbReference type="GO" id="GO:0016592">
    <property type="term" value="C:mediator complex"/>
    <property type="evidence" value="ECO:0007669"/>
    <property type="project" value="InterPro"/>
</dbReference>
<keyword evidence="8" id="KW-0010">Activator</keyword>
<comment type="similarity">
    <text evidence="2 8">Belongs to the Mediator complex subunit 18 family.</text>
</comment>
<gene>
    <name evidence="8" type="primary">MED18</name>
    <name evidence="10" type="ORF">BT63DRAFT_138670</name>
</gene>
<keyword evidence="4 8" id="KW-0805">Transcription regulation</keyword>
<dbReference type="Pfam" id="PF09637">
    <property type="entry name" value="Med18"/>
    <property type="match status" value="1"/>
</dbReference>
<dbReference type="OrthoDB" id="5348092at2759"/>
<dbReference type="Gene3D" id="2.40.320.10">
    <property type="entry name" value="Hypothetical Protein Pfu-838710-001"/>
    <property type="match status" value="1"/>
</dbReference>
<accession>A0A6A6UP59</accession>
<evidence type="ECO:0000256" key="8">
    <source>
        <dbReference type="RuleBase" id="RU364150"/>
    </source>
</evidence>
<reference evidence="10" key="1">
    <citation type="journal article" date="2020" name="Stud. Mycol.">
        <title>101 Dothideomycetes genomes: a test case for predicting lifestyles and emergence of pathogens.</title>
        <authorList>
            <person name="Haridas S."/>
            <person name="Albert R."/>
            <person name="Binder M."/>
            <person name="Bloem J."/>
            <person name="Labutti K."/>
            <person name="Salamov A."/>
            <person name="Andreopoulos B."/>
            <person name="Baker S."/>
            <person name="Barry K."/>
            <person name="Bills G."/>
            <person name="Bluhm B."/>
            <person name="Cannon C."/>
            <person name="Castanera R."/>
            <person name="Culley D."/>
            <person name="Daum C."/>
            <person name="Ezra D."/>
            <person name="Gonzalez J."/>
            <person name="Henrissat B."/>
            <person name="Kuo A."/>
            <person name="Liang C."/>
            <person name="Lipzen A."/>
            <person name="Lutzoni F."/>
            <person name="Magnuson J."/>
            <person name="Mondo S."/>
            <person name="Nolan M."/>
            <person name="Ohm R."/>
            <person name="Pangilinan J."/>
            <person name="Park H.-J."/>
            <person name="Ramirez L."/>
            <person name="Alfaro M."/>
            <person name="Sun H."/>
            <person name="Tritt A."/>
            <person name="Yoshinaga Y."/>
            <person name="Zwiers L.-H."/>
            <person name="Turgeon B."/>
            <person name="Goodwin S."/>
            <person name="Spatafora J."/>
            <person name="Crous P."/>
            <person name="Grigoriev I."/>
        </authorList>
    </citation>
    <scope>NUCLEOTIDE SEQUENCE</scope>
    <source>
        <strain evidence="10">CBS 115976</strain>
    </source>
</reference>
<comment type="function">
    <text evidence="8">Component of the Mediator complex, a coactivator involved in the regulated transcription of nearly all RNA polymerase II-dependent genes. Mediator functions as a bridge to convey information from gene-specific regulatory proteins to the basal RNA polymerase II transcription machinery. Mediator is recruited to promoters by direct interactions with regulatory proteins and serves as a scaffold for the assembly of a functional preinitiation complex with RNA polymerase II and the general transcription factors.</text>
</comment>
<dbReference type="Proteomes" id="UP000799302">
    <property type="component" value="Unassembled WGS sequence"/>
</dbReference>
<evidence type="ECO:0000256" key="3">
    <source>
        <dbReference type="ARBA" id="ARBA00019612"/>
    </source>
</evidence>
<dbReference type="PANTHER" id="PTHR13321:SF2">
    <property type="entry name" value="MEDIATOR OF RNA POLYMERASE II TRANSCRIPTION SUBUNIT 18"/>
    <property type="match status" value="1"/>
</dbReference>
<dbReference type="GO" id="GO:0070847">
    <property type="term" value="C:core mediator complex"/>
    <property type="evidence" value="ECO:0007669"/>
    <property type="project" value="TreeGrafter"/>
</dbReference>
<name>A0A6A6UP59_9PEZI</name>
<evidence type="ECO:0000256" key="9">
    <source>
        <dbReference type="SAM" id="MobiDB-lite"/>
    </source>
</evidence>
<evidence type="ECO:0000313" key="11">
    <source>
        <dbReference type="Proteomes" id="UP000799302"/>
    </source>
</evidence>
<dbReference type="GO" id="GO:0006357">
    <property type="term" value="P:regulation of transcription by RNA polymerase II"/>
    <property type="evidence" value="ECO:0007669"/>
    <property type="project" value="InterPro"/>
</dbReference>
<evidence type="ECO:0000256" key="2">
    <source>
        <dbReference type="ARBA" id="ARBA00009814"/>
    </source>
</evidence>
<dbReference type="PANTHER" id="PTHR13321">
    <property type="entry name" value="MEDIATOR OF RNA POLYMERASE II TRANSCRIPTION, SUBUNIT 18"/>
    <property type="match status" value="1"/>
</dbReference>
<evidence type="ECO:0000256" key="7">
    <source>
        <dbReference type="ARBA" id="ARBA00032012"/>
    </source>
</evidence>
<feature type="compositionally biased region" description="Basic and acidic residues" evidence="9">
    <location>
        <begin position="46"/>
        <end position="55"/>
    </location>
</feature>
<protein>
    <recommendedName>
        <fullName evidence="3 8">Mediator of RNA polymerase II transcription subunit 18</fullName>
    </recommendedName>
    <alternativeName>
        <fullName evidence="7 8">Mediator complex subunit 18</fullName>
    </alternativeName>
</protein>
<sequence>MHELILYGQVPTKRYEQILNILAGMTGSQPQRRIERHVIYRPIRNPPKEDSKSLKDQSIATKSQKFDPKAKELYYVRLVKNLKQSDFGTSSEPLTNDDWRLVFWDIMDPAIKEVMMRAAMETELETDDVEAYMTNLQYKQHNHLIFDGQQYVYGNIVLHLHTLRHFLDPQPTEPTSPLPKLGDIPPVDPNSYLLQATVRVTDGTNTDQVKQGIAELQVLQQRLENIIDLYAPGRFDMPSRIWPAIGPAKALERAAMASK</sequence>
<keyword evidence="11" id="KW-1185">Reference proteome</keyword>
<dbReference type="GO" id="GO:0003712">
    <property type="term" value="F:transcription coregulator activity"/>
    <property type="evidence" value="ECO:0007669"/>
    <property type="project" value="InterPro"/>
</dbReference>
<evidence type="ECO:0000256" key="5">
    <source>
        <dbReference type="ARBA" id="ARBA00023163"/>
    </source>
</evidence>
<evidence type="ECO:0000256" key="6">
    <source>
        <dbReference type="ARBA" id="ARBA00023242"/>
    </source>
</evidence>
<dbReference type="GO" id="GO:0006369">
    <property type="term" value="P:termination of RNA polymerase II transcription"/>
    <property type="evidence" value="ECO:0007669"/>
    <property type="project" value="TreeGrafter"/>
</dbReference>
<proteinExistence type="inferred from homology"/>
<comment type="subcellular location">
    <subcellularLocation>
        <location evidence="1 8">Nucleus</location>
    </subcellularLocation>
</comment>
<dbReference type="InterPro" id="IPR019095">
    <property type="entry name" value="Mediator_Med18"/>
</dbReference>
<comment type="subunit">
    <text evidence="8">Component of the Mediator complex.</text>
</comment>
<organism evidence="10 11">
    <name type="scientific">Microthyrium microscopicum</name>
    <dbReference type="NCBI Taxonomy" id="703497"/>
    <lineage>
        <taxon>Eukaryota</taxon>
        <taxon>Fungi</taxon>
        <taxon>Dikarya</taxon>
        <taxon>Ascomycota</taxon>
        <taxon>Pezizomycotina</taxon>
        <taxon>Dothideomycetes</taxon>
        <taxon>Dothideomycetes incertae sedis</taxon>
        <taxon>Microthyriales</taxon>
        <taxon>Microthyriaceae</taxon>
        <taxon>Microthyrium</taxon>
    </lineage>
</organism>
<evidence type="ECO:0000313" key="10">
    <source>
        <dbReference type="EMBL" id="KAF2672868.1"/>
    </source>
</evidence>
<keyword evidence="6 8" id="KW-0539">Nucleus</keyword>
<evidence type="ECO:0000256" key="1">
    <source>
        <dbReference type="ARBA" id="ARBA00004123"/>
    </source>
</evidence>
<dbReference type="AlphaFoldDB" id="A0A6A6UP59"/>
<dbReference type="EMBL" id="MU004231">
    <property type="protein sequence ID" value="KAF2672868.1"/>
    <property type="molecule type" value="Genomic_DNA"/>
</dbReference>
<keyword evidence="5 8" id="KW-0804">Transcription</keyword>